<dbReference type="GO" id="GO:0004222">
    <property type="term" value="F:metalloendopeptidase activity"/>
    <property type="evidence" value="ECO:0007669"/>
    <property type="project" value="TreeGrafter"/>
</dbReference>
<dbReference type="EMBL" id="DSRD01000331">
    <property type="protein sequence ID" value="HGW93636.1"/>
    <property type="molecule type" value="Genomic_DNA"/>
</dbReference>
<protein>
    <submittedName>
        <fullName evidence="3">M23 family metallopeptidase</fullName>
    </submittedName>
</protein>
<comment type="caution">
    <text evidence="3">The sequence shown here is derived from an EMBL/GenBank/DDBJ whole genome shotgun (WGS) entry which is preliminary data.</text>
</comment>
<dbReference type="Gene3D" id="2.70.70.10">
    <property type="entry name" value="Glucose Permease (Domain IIA)"/>
    <property type="match status" value="1"/>
</dbReference>
<keyword evidence="1" id="KW-0812">Transmembrane</keyword>
<keyword evidence="1" id="KW-1133">Transmembrane helix</keyword>
<feature type="transmembrane region" description="Helical" evidence="1">
    <location>
        <begin position="60"/>
        <end position="79"/>
    </location>
</feature>
<evidence type="ECO:0000313" key="3">
    <source>
        <dbReference type="EMBL" id="HGW93636.1"/>
    </source>
</evidence>
<gene>
    <name evidence="3" type="ORF">ENR47_05050</name>
</gene>
<reference evidence="3" key="1">
    <citation type="journal article" date="2020" name="mSystems">
        <title>Genome- and Community-Level Interaction Insights into Carbon Utilization and Element Cycling Functions of Hydrothermarchaeota in Hydrothermal Sediment.</title>
        <authorList>
            <person name="Zhou Z."/>
            <person name="Liu Y."/>
            <person name="Xu W."/>
            <person name="Pan J."/>
            <person name="Luo Z.H."/>
            <person name="Li M."/>
        </authorList>
    </citation>
    <scope>NUCLEOTIDE SEQUENCE [LARGE SCALE GENOMIC DNA]</scope>
    <source>
        <strain evidence="3">SpSt-402</strain>
    </source>
</reference>
<keyword evidence="1" id="KW-0472">Membrane</keyword>
<feature type="transmembrane region" description="Helical" evidence="1">
    <location>
        <begin position="91"/>
        <end position="111"/>
    </location>
</feature>
<accession>A0A832M4S7</accession>
<dbReference type="CDD" id="cd12797">
    <property type="entry name" value="M23_peptidase"/>
    <property type="match status" value="1"/>
</dbReference>
<evidence type="ECO:0000256" key="1">
    <source>
        <dbReference type="SAM" id="Phobius"/>
    </source>
</evidence>
<dbReference type="InterPro" id="IPR016047">
    <property type="entry name" value="M23ase_b-sheet_dom"/>
</dbReference>
<dbReference type="PANTHER" id="PTHR21666:SF285">
    <property type="entry name" value="M23 FAMILY METALLOPEPTIDASE"/>
    <property type="match status" value="1"/>
</dbReference>
<dbReference type="Pfam" id="PF01551">
    <property type="entry name" value="Peptidase_M23"/>
    <property type="match status" value="1"/>
</dbReference>
<dbReference type="AlphaFoldDB" id="A0A832M4S7"/>
<dbReference type="PANTHER" id="PTHR21666">
    <property type="entry name" value="PEPTIDASE-RELATED"/>
    <property type="match status" value="1"/>
</dbReference>
<feature type="transmembrane region" description="Helical" evidence="1">
    <location>
        <begin position="35"/>
        <end position="54"/>
    </location>
</feature>
<name>A0A832M4S7_9CYAN</name>
<feature type="domain" description="M23ase beta-sheet core" evidence="2">
    <location>
        <begin position="189"/>
        <end position="279"/>
    </location>
</feature>
<dbReference type="SUPFAM" id="SSF51261">
    <property type="entry name" value="Duplicated hybrid motif"/>
    <property type="match status" value="1"/>
</dbReference>
<sequence>MFFAIGLLLITHLIFPIAGLVWLWRGNELSKLEWLFKLSIVLLYGVQIFLIGRWDFLSYFLRFAVIALLVVAVSISFIKAQSLPFYPTRKLSNYVSVGVSSLVILVLLSSLSVHIPRGYSFNGESVQLNFPLKQGTYYVAHGGNSPAINYHNVNPTQQYALDIVKLNAVGTRANGLYPRSLTNYAIWEEPLYSPCDGTIRETRNNLPDLIPPQRDSQNPAGNHILIQCQGADVLMAHLQRGSLVVQDGETVEAGQAIAKVGNSGNTSEPHLHIHARRANTGQSLLEGEGLPITFDGRFLVRNSLFVDKTNFGNSNVPS</sequence>
<organism evidence="3">
    <name type="scientific">Oscillatoriales cyanobacterium SpSt-402</name>
    <dbReference type="NCBI Taxonomy" id="2282168"/>
    <lineage>
        <taxon>Bacteria</taxon>
        <taxon>Bacillati</taxon>
        <taxon>Cyanobacteriota</taxon>
        <taxon>Cyanophyceae</taxon>
        <taxon>Oscillatoriophycideae</taxon>
        <taxon>Oscillatoriales</taxon>
    </lineage>
</organism>
<dbReference type="InterPro" id="IPR050570">
    <property type="entry name" value="Cell_wall_metabolism_enzyme"/>
</dbReference>
<dbReference type="InterPro" id="IPR011055">
    <property type="entry name" value="Dup_hybrid_motif"/>
</dbReference>
<proteinExistence type="predicted"/>
<evidence type="ECO:0000259" key="2">
    <source>
        <dbReference type="Pfam" id="PF01551"/>
    </source>
</evidence>
<feature type="transmembrane region" description="Helical" evidence="1">
    <location>
        <begin position="6"/>
        <end position="23"/>
    </location>
</feature>